<evidence type="ECO:0000256" key="4">
    <source>
        <dbReference type="ARBA" id="ARBA00022692"/>
    </source>
</evidence>
<dbReference type="PANTHER" id="PTHR30443:SF0">
    <property type="entry name" value="PHOSPHOETHANOLAMINE TRANSFERASE EPTA"/>
    <property type="match status" value="1"/>
</dbReference>
<dbReference type="RefSeq" id="WP_118139027.1">
    <property type="nucleotide sequence ID" value="NZ_QSAQ01000001.1"/>
</dbReference>
<keyword evidence="4 7" id="KW-0812">Transmembrane</keyword>
<dbReference type="CDD" id="cd16017">
    <property type="entry name" value="LptA"/>
    <property type="match status" value="1"/>
</dbReference>
<organism evidence="9 10">
    <name type="scientific">Segatella copri</name>
    <dbReference type="NCBI Taxonomy" id="165179"/>
    <lineage>
        <taxon>Bacteria</taxon>
        <taxon>Pseudomonadati</taxon>
        <taxon>Bacteroidota</taxon>
        <taxon>Bacteroidia</taxon>
        <taxon>Bacteroidales</taxon>
        <taxon>Prevotellaceae</taxon>
        <taxon>Segatella</taxon>
    </lineage>
</organism>
<keyword evidence="2" id="KW-1003">Cell membrane</keyword>
<dbReference type="PANTHER" id="PTHR30443">
    <property type="entry name" value="INNER MEMBRANE PROTEIN"/>
    <property type="match status" value="1"/>
</dbReference>
<gene>
    <name evidence="9" type="ORF">DWV60_00130</name>
</gene>
<dbReference type="SUPFAM" id="SSF53649">
    <property type="entry name" value="Alkaline phosphatase-like"/>
    <property type="match status" value="1"/>
</dbReference>
<dbReference type="InterPro" id="IPR058130">
    <property type="entry name" value="PEA_transf_C"/>
</dbReference>
<evidence type="ECO:0000256" key="7">
    <source>
        <dbReference type="SAM" id="Phobius"/>
    </source>
</evidence>
<comment type="subcellular location">
    <subcellularLocation>
        <location evidence="1">Cell membrane</location>
        <topology evidence="1">Multi-pass membrane protein</topology>
    </subcellularLocation>
</comment>
<dbReference type="AlphaFoldDB" id="A0AA92W8X3"/>
<comment type="caution">
    <text evidence="9">The sequence shown here is derived from an EMBL/GenBank/DDBJ whole genome shotgun (WGS) entry which is preliminary data.</text>
</comment>
<feature type="transmembrane region" description="Helical" evidence="7">
    <location>
        <begin position="38"/>
        <end position="57"/>
    </location>
</feature>
<dbReference type="InterPro" id="IPR017850">
    <property type="entry name" value="Alkaline_phosphatase_core_sf"/>
</dbReference>
<sequence length="574" mass="65428">MNRLSYIYNKVSSGQFLYVYAVVALLLPNIALCYTECLAPWACGVNVLLPLSLYMLFFSVAKRPGKMIWWAFIFVFFAAFQLVLLYLFGTGVIAVDMFLNLVTTNPGEAMELLDNLAPAVVGVFVVYLPLLILGGVNIRRDSRLSVSFQQRVRHWAMQIGAIGLFCLLASYLVVDDYRMRNQLYPVNVCYNLYLAFERNAASENYREASQDFKFDARSEHSATAPEVYVMVVGETARAHNFSLYGYPRNTNPLLSKTPGIKAFPNVTTQSNTTHKSVPMLLSAASAEDFERLFHEKGILAAFKEAGFHTVFISNQLPNHSFIDFLGEQADEQYFLKKEDASQGNHYDEDLLQKLDEILPLADASSSAHYHYRYRKLFVVLHSYGSHFNYQERYPRSFAYFKPDSRSEAKSENRRDLLNAYDNTIRYTDYILHGIIERLQKWEGVQTKTDGVYDQPTSAMLYTSDHGENIFDDGRSLFLHAAPKASDYELHVPFIIWTSAGFSKQYPDILKALGENRSKQVQSSLSAFHTMLGIGGIQTRYRLDEYSVASGKYHPTELLYLDDHDEAIPQEDAKF</sequence>
<feature type="transmembrane region" description="Helical" evidence="7">
    <location>
        <begin position="155"/>
        <end position="174"/>
    </location>
</feature>
<proteinExistence type="predicted"/>
<dbReference type="GO" id="GO:0016776">
    <property type="term" value="F:phosphotransferase activity, phosphate group as acceptor"/>
    <property type="evidence" value="ECO:0007669"/>
    <property type="project" value="TreeGrafter"/>
</dbReference>
<reference evidence="9 10" key="1">
    <citation type="submission" date="2018-08" db="EMBL/GenBank/DDBJ databases">
        <title>A genome reference for cultivated species of the human gut microbiota.</title>
        <authorList>
            <person name="Zou Y."/>
            <person name="Xue W."/>
            <person name="Luo G."/>
        </authorList>
    </citation>
    <scope>NUCLEOTIDE SEQUENCE [LARGE SCALE GENOMIC DNA]</scope>
    <source>
        <strain evidence="9 10">AF11-14</strain>
    </source>
</reference>
<dbReference type="EMBL" id="QSAQ01000001">
    <property type="protein sequence ID" value="RGW70956.1"/>
    <property type="molecule type" value="Genomic_DNA"/>
</dbReference>
<dbReference type="InterPro" id="IPR000917">
    <property type="entry name" value="Sulfatase_N"/>
</dbReference>
<evidence type="ECO:0000256" key="6">
    <source>
        <dbReference type="ARBA" id="ARBA00023136"/>
    </source>
</evidence>
<dbReference type="Proteomes" id="UP000286077">
    <property type="component" value="Unassembled WGS sequence"/>
</dbReference>
<feature type="transmembrane region" description="Helical" evidence="7">
    <location>
        <begin position="115"/>
        <end position="134"/>
    </location>
</feature>
<dbReference type="Pfam" id="PF00884">
    <property type="entry name" value="Sulfatase"/>
    <property type="match status" value="1"/>
</dbReference>
<keyword evidence="6 7" id="KW-0472">Membrane</keyword>
<dbReference type="InterPro" id="IPR040423">
    <property type="entry name" value="PEA_transferase"/>
</dbReference>
<keyword evidence="5 7" id="KW-1133">Transmembrane helix</keyword>
<dbReference type="GO" id="GO:0009244">
    <property type="term" value="P:lipopolysaccharide core region biosynthetic process"/>
    <property type="evidence" value="ECO:0007669"/>
    <property type="project" value="TreeGrafter"/>
</dbReference>
<feature type="transmembrane region" description="Helical" evidence="7">
    <location>
        <begin position="69"/>
        <end position="95"/>
    </location>
</feature>
<dbReference type="Gene3D" id="3.40.720.10">
    <property type="entry name" value="Alkaline Phosphatase, subunit A"/>
    <property type="match status" value="1"/>
</dbReference>
<dbReference type="GO" id="GO:0005886">
    <property type="term" value="C:plasma membrane"/>
    <property type="evidence" value="ECO:0007669"/>
    <property type="project" value="UniProtKB-SubCell"/>
</dbReference>
<evidence type="ECO:0000313" key="10">
    <source>
        <dbReference type="Proteomes" id="UP000286077"/>
    </source>
</evidence>
<evidence type="ECO:0000259" key="8">
    <source>
        <dbReference type="Pfam" id="PF00884"/>
    </source>
</evidence>
<keyword evidence="3" id="KW-0808">Transferase</keyword>
<protein>
    <submittedName>
        <fullName evidence="9">DUF1705 domain-containing protein</fullName>
    </submittedName>
</protein>
<evidence type="ECO:0000256" key="2">
    <source>
        <dbReference type="ARBA" id="ARBA00022475"/>
    </source>
</evidence>
<evidence type="ECO:0000256" key="1">
    <source>
        <dbReference type="ARBA" id="ARBA00004651"/>
    </source>
</evidence>
<accession>A0AA92W8X3</accession>
<feature type="domain" description="Sulfatase N-terminal" evidence="8">
    <location>
        <begin position="228"/>
        <end position="536"/>
    </location>
</feature>
<name>A0AA92W8X3_9BACT</name>
<evidence type="ECO:0000313" key="9">
    <source>
        <dbReference type="EMBL" id="RGW70956.1"/>
    </source>
</evidence>
<feature type="transmembrane region" description="Helical" evidence="7">
    <location>
        <begin position="12"/>
        <end position="32"/>
    </location>
</feature>
<evidence type="ECO:0000256" key="5">
    <source>
        <dbReference type="ARBA" id="ARBA00022989"/>
    </source>
</evidence>
<evidence type="ECO:0000256" key="3">
    <source>
        <dbReference type="ARBA" id="ARBA00022679"/>
    </source>
</evidence>